<reference evidence="1 2" key="1">
    <citation type="submission" date="2020-08" db="EMBL/GenBank/DDBJ databases">
        <title>Aphidius gifuensis genome sequencing and assembly.</title>
        <authorList>
            <person name="Du Z."/>
        </authorList>
    </citation>
    <scope>NUCLEOTIDE SEQUENCE [LARGE SCALE GENOMIC DNA]</scope>
    <source>
        <strain evidence="1">YNYX2018</strain>
        <tissue evidence="1">Adults</tissue>
    </source>
</reference>
<protein>
    <submittedName>
        <fullName evidence="1">Uncharacterized protein</fullName>
    </submittedName>
</protein>
<proteinExistence type="predicted"/>
<organism evidence="1 2">
    <name type="scientific">Aphidius gifuensis</name>
    <name type="common">Parasitoid wasp</name>
    <dbReference type="NCBI Taxonomy" id="684658"/>
    <lineage>
        <taxon>Eukaryota</taxon>
        <taxon>Metazoa</taxon>
        <taxon>Ecdysozoa</taxon>
        <taxon>Arthropoda</taxon>
        <taxon>Hexapoda</taxon>
        <taxon>Insecta</taxon>
        <taxon>Pterygota</taxon>
        <taxon>Neoptera</taxon>
        <taxon>Endopterygota</taxon>
        <taxon>Hymenoptera</taxon>
        <taxon>Apocrita</taxon>
        <taxon>Ichneumonoidea</taxon>
        <taxon>Braconidae</taxon>
        <taxon>Aphidiinae</taxon>
        <taxon>Aphidius</taxon>
    </lineage>
</organism>
<evidence type="ECO:0000313" key="2">
    <source>
        <dbReference type="Proteomes" id="UP000639338"/>
    </source>
</evidence>
<dbReference type="Proteomes" id="UP000639338">
    <property type="component" value="Unassembled WGS sequence"/>
</dbReference>
<dbReference type="EMBL" id="JACMRX010000002">
    <property type="protein sequence ID" value="KAF7994267.1"/>
    <property type="molecule type" value="Genomic_DNA"/>
</dbReference>
<dbReference type="OrthoDB" id="7648950at2759"/>
<gene>
    <name evidence="1" type="ORF">HCN44_003357</name>
</gene>
<dbReference type="AlphaFoldDB" id="A0A834XZ06"/>
<comment type="caution">
    <text evidence="1">The sequence shown here is derived from an EMBL/GenBank/DDBJ whole genome shotgun (WGS) entry which is preliminary data.</text>
</comment>
<keyword evidence="2" id="KW-1185">Reference proteome</keyword>
<sequence>MKTSNPKFRKQNERIHILEFNAQPSSVITVHNFFADSHTNDYTCIELCDVMLDDHLYIAVTGFIKTAFMKMDTDNSSYGMGIITDGRYKLCVHIVNYIHTEELTVQGQKVKVKGFMNKSEVAVGASTFKVEGMSDIKICEGELMPMLQLKAAICSNKIHAKRHEIFDFNLLTSTVTHKDESGRKMTKNGLMRLIKNEFTNFQCTEHYNHESGSETIEYEQDFTGCSKHELKKLKKKIKESMTNDLVCMVCSKGYFAIISDEFSNAIRCSFCHICLPNSVDLEEVGNRIKNIQKEHLQECNAGYLIPVTVYQYVLKLLVKRIKRTQIDDLLDTNNQINKVNIHEVNVKQISVDIDDATREQLPETDSNNESSTLIMSRVQINEAGIYDDVEQIRVIINDVTNEQ</sequence>
<evidence type="ECO:0000313" key="1">
    <source>
        <dbReference type="EMBL" id="KAF7994267.1"/>
    </source>
</evidence>
<accession>A0A834XZ06</accession>
<name>A0A834XZ06_APHGI</name>